<dbReference type="Gene3D" id="2.30.40.10">
    <property type="entry name" value="Urease, subunit C, domain 1"/>
    <property type="match status" value="1"/>
</dbReference>
<dbReference type="InterPro" id="IPR054418">
    <property type="entry name" value="MQNX/HUTI_composite_N"/>
</dbReference>
<evidence type="ECO:0000313" key="5">
    <source>
        <dbReference type="EMBL" id="ETJ33262.1"/>
    </source>
</evidence>
<proteinExistence type="predicted"/>
<dbReference type="InterPro" id="IPR011059">
    <property type="entry name" value="Metal-dep_hydrolase_composite"/>
</dbReference>
<evidence type="ECO:0000259" key="4">
    <source>
        <dbReference type="Pfam" id="PF22039"/>
    </source>
</evidence>
<keyword evidence="2" id="KW-0378">Hydrolase</keyword>
<dbReference type="SUPFAM" id="SSF51338">
    <property type="entry name" value="Composite domain of metallo-dependent hydrolases"/>
    <property type="match status" value="1"/>
</dbReference>
<dbReference type="EMBL" id="AZMM01012283">
    <property type="protein sequence ID" value="ETJ33262.1"/>
    <property type="molecule type" value="Genomic_DNA"/>
</dbReference>
<feature type="domain" description="Aminodeoxyfutalosine deaminase/Imidazolonepropionase-like composite" evidence="4">
    <location>
        <begin position="22"/>
        <end position="44"/>
    </location>
</feature>
<evidence type="ECO:0000256" key="2">
    <source>
        <dbReference type="ARBA" id="ARBA00022801"/>
    </source>
</evidence>
<name>W1XSR1_9ZZZZ</name>
<keyword evidence="3" id="KW-0862">Zinc</keyword>
<dbReference type="GO" id="GO:0016810">
    <property type="term" value="F:hydrolase activity, acting on carbon-nitrogen (but not peptide) bonds"/>
    <property type="evidence" value="ECO:0007669"/>
    <property type="project" value="InterPro"/>
</dbReference>
<organism evidence="5">
    <name type="scientific">human gut metagenome</name>
    <dbReference type="NCBI Taxonomy" id="408170"/>
    <lineage>
        <taxon>unclassified sequences</taxon>
        <taxon>metagenomes</taxon>
        <taxon>organismal metagenomes</taxon>
    </lineage>
</organism>
<dbReference type="Pfam" id="PF22039">
    <property type="entry name" value="HUTI_composite_bact"/>
    <property type="match status" value="1"/>
</dbReference>
<dbReference type="AlphaFoldDB" id="W1XSR1"/>
<dbReference type="GO" id="GO:0046872">
    <property type="term" value="F:metal ion binding"/>
    <property type="evidence" value="ECO:0007669"/>
    <property type="project" value="UniProtKB-KW"/>
</dbReference>
<reference evidence="5" key="1">
    <citation type="submission" date="2013-12" db="EMBL/GenBank/DDBJ databases">
        <title>A Varibaculum cambriense genome reconstructed from a premature infant gut community with otherwise low bacterial novelty that shifts toward anaerobic metabolism during the third week of life.</title>
        <authorList>
            <person name="Brown C.T."/>
            <person name="Sharon I."/>
            <person name="Thomas B.C."/>
            <person name="Castelle C.J."/>
            <person name="Morowitz M.J."/>
            <person name="Banfield J.F."/>
        </authorList>
    </citation>
    <scope>NUCLEOTIDE SEQUENCE</scope>
</reference>
<feature type="non-terminal residue" evidence="5">
    <location>
        <position position="56"/>
    </location>
</feature>
<evidence type="ECO:0000256" key="1">
    <source>
        <dbReference type="ARBA" id="ARBA00022723"/>
    </source>
</evidence>
<accession>W1XSR1</accession>
<protein>
    <submittedName>
        <fullName evidence="5">Selenium metabolism protein SsnA</fullName>
    </submittedName>
</protein>
<comment type="caution">
    <text evidence="5">The sequence shown here is derived from an EMBL/GenBank/DDBJ whole genome shotgun (WGS) entry which is preliminary data.</text>
</comment>
<sequence>MIILGKGTVITRDTDRPIIYDGAVAIDGTQIIDIGTYDELCKTYTNAELIDAHNGL</sequence>
<evidence type="ECO:0000256" key="3">
    <source>
        <dbReference type="ARBA" id="ARBA00022833"/>
    </source>
</evidence>
<gene>
    <name evidence="5" type="ORF">Q604_UNBC12283G0002</name>
</gene>
<keyword evidence="1" id="KW-0479">Metal-binding</keyword>